<feature type="region of interest" description="Disordered" evidence="1">
    <location>
        <begin position="1"/>
        <end position="26"/>
    </location>
</feature>
<name>A0A9Q0CJQ4_9POAL</name>
<evidence type="ECO:0000259" key="2">
    <source>
        <dbReference type="Pfam" id="PF07859"/>
    </source>
</evidence>
<evidence type="ECO:0000313" key="3">
    <source>
        <dbReference type="EMBL" id="KAJ1695118.1"/>
    </source>
</evidence>
<sequence length="360" mass="40366">MHKKIVNTTQTTHIERQDMGNKPSIQTPMKMPLKDRLLLSLAGLHSLARRRDGTVNRRLLSLLDPDVAANPKPVLGVCTSDFTIDSSRNLTVRVFVPSDPSNIEAKLIPVMVYFHGGGFSMYAPSSEPYDMLCRRISHETSAVVVSVNYRLAPEHKYPAAYDDCTDVLRFLDSEGTRSIDALSNLELDFGNCFLAGDSAGGNIVHHVARRWASSTQNWKKITLAGAILLQPFFGGEERTESEIRLNKAPIISPDKCDWAWKTFLPEDANRNHEASHVFDSIKVGIEEAFPPALVVVGGFDPLHDWQIRYYEALKEKGKQARLVEYPDAFHAFYVFPKFSDTAKLMEEINGFVQANNQSKV</sequence>
<dbReference type="GO" id="GO:0016787">
    <property type="term" value="F:hydrolase activity"/>
    <property type="evidence" value="ECO:0007669"/>
    <property type="project" value="InterPro"/>
</dbReference>
<dbReference type="PANTHER" id="PTHR23024">
    <property type="entry name" value="ARYLACETAMIDE DEACETYLASE"/>
    <property type="match status" value="1"/>
</dbReference>
<dbReference type="PANTHER" id="PTHR23024:SF24">
    <property type="entry name" value="ALPHA_BETA HYDROLASE FOLD-3 DOMAIN-CONTAINING PROTEIN"/>
    <property type="match status" value="1"/>
</dbReference>
<accession>A0A9Q0CJQ4</accession>
<dbReference type="InterPro" id="IPR050466">
    <property type="entry name" value="Carboxylest/Gibb_receptor"/>
</dbReference>
<protein>
    <recommendedName>
        <fullName evidence="2">Alpha/beta hydrolase fold-3 domain-containing protein</fullName>
    </recommendedName>
</protein>
<dbReference type="Proteomes" id="UP001151287">
    <property type="component" value="Unassembled WGS sequence"/>
</dbReference>
<feature type="compositionally biased region" description="Polar residues" evidence="1">
    <location>
        <begin position="1"/>
        <end position="12"/>
    </location>
</feature>
<dbReference type="Gene3D" id="3.40.50.1820">
    <property type="entry name" value="alpha/beta hydrolase"/>
    <property type="match status" value="1"/>
</dbReference>
<dbReference type="Pfam" id="PF07859">
    <property type="entry name" value="Abhydrolase_3"/>
    <property type="match status" value="1"/>
</dbReference>
<proteinExistence type="predicted"/>
<gene>
    <name evidence="3" type="ORF">LUZ63_011816</name>
</gene>
<dbReference type="InterPro" id="IPR013094">
    <property type="entry name" value="AB_hydrolase_3"/>
</dbReference>
<dbReference type="AlphaFoldDB" id="A0A9Q0CJQ4"/>
<organism evidence="3 4">
    <name type="scientific">Rhynchospora breviuscula</name>
    <dbReference type="NCBI Taxonomy" id="2022672"/>
    <lineage>
        <taxon>Eukaryota</taxon>
        <taxon>Viridiplantae</taxon>
        <taxon>Streptophyta</taxon>
        <taxon>Embryophyta</taxon>
        <taxon>Tracheophyta</taxon>
        <taxon>Spermatophyta</taxon>
        <taxon>Magnoliopsida</taxon>
        <taxon>Liliopsida</taxon>
        <taxon>Poales</taxon>
        <taxon>Cyperaceae</taxon>
        <taxon>Cyperoideae</taxon>
        <taxon>Rhynchosporeae</taxon>
        <taxon>Rhynchospora</taxon>
    </lineage>
</organism>
<dbReference type="SUPFAM" id="SSF53474">
    <property type="entry name" value="alpha/beta-Hydrolases"/>
    <property type="match status" value="1"/>
</dbReference>
<dbReference type="EMBL" id="JAMQYH010000003">
    <property type="protein sequence ID" value="KAJ1695118.1"/>
    <property type="molecule type" value="Genomic_DNA"/>
</dbReference>
<evidence type="ECO:0000313" key="4">
    <source>
        <dbReference type="Proteomes" id="UP001151287"/>
    </source>
</evidence>
<keyword evidence="4" id="KW-1185">Reference proteome</keyword>
<reference evidence="3" key="1">
    <citation type="journal article" date="2022" name="Cell">
        <title>Repeat-based holocentromeres influence genome architecture and karyotype evolution.</title>
        <authorList>
            <person name="Hofstatter P.G."/>
            <person name="Thangavel G."/>
            <person name="Lux T."/>
            <person name="Neumann P."/>
            <person name="Vondrak T."/>
            <person name="Novak P."/>
            <person name="Zhang M."/>
            <person name="Costa L."/>
            <person name="Castellani M."/>
            <person name="Scott A."/>
            <person name="Toegelov H."/>
            <person name="Fuchs J."/>
            <person name="Mata-Sucre Y."/>
            <person name="Dias Y."/>
            <person name="Vanzela A.L.L."/>
            <person name="Huettel B."/>
            <person name="Almeida C.C.S."/>
            <person name="Simkova H."/>
            <person name="Souza G."/>
            <person name="Pedrosa-Harand A."/>
            <person name="Macas J."/>
            <person name="Mayer K.F.X."/>
            <person name="Houben A."/>
            <person name="Marques A."/>
        </authorList>
    </citation>
    <scope>NUCLEOTIDE SEQUENCE</scope>
    <source>
        <strain evidence="3">RhyBre1mFocal</strain>
    </source>
</reference>
<dbReference type="InterPro" id="IPR029058">
    <property type="entry name" value="AB_hydrolase_fold"/>
</dbReference>
<feature type="domain" description="Alpha/beta hydrolase fold-3" evidence="2">
    <location>
        <begin position="111"/>
        <end position="333"/>
    </location>
</feature>
<evidence type="ECO:0000256" key="1">
    <source>
        <dbReference type="SAM" id="MobiDB-lite"/>
    </source>
</evidence>
<comment type="caution">
    <text evidence="3">The sequence shown here is derived from an EMBL/GenBank/DDBJ whole genome shotgun (WGS) entry which is preliminary data.</text>
</comment>
<dbReference type="OrthoDB" id="408631at2759"/>